<dbReference type="InterPro" id="IPR011990">
    <property type="entry name" value="TPR-like_helical_dom_sf"/>
</dbReference>
<dbReference type="Proteomes" id="UP000248627">
    <property type="component" value="Unassembled WGS sequence"/>
</dbReference>
<dbReference type="SUPFAM" id="SSF52540">
    <property type="entry name" value="P-loop containing nucleoside triphosphate hydrolases"/>
    <property type="match status" value="1"/>
</dbReference>
<evidence type="ECO:0000313" key="2">
    <source>
        <dbReference type="Proteomes" id="UP000248627"/>
    </source>
</evidence>
<dbReference type="OrthoDB" id="7628974at2"/>
<dbReference type="SMART" id="SM00028">
    <property type="entry name" value="TPR"/>
    <property type="match status" value="5"/>
</dbReference>
<comment type="caution">
    <text evidence="1">The sequence shown here is derived from an EMBL/GenBank/DDBJ whole genome shotgun (WGS) entry which is preliminary data.</text>
</comment>
<keyword evidence="2" id="KW-1185">Reference proteome</keyword>
<protein>
    <submittedName>
        <fullName evidence="1">Uncharacterized protein</fullName>
    </submittedName>
</protein>
<dbReference type="PROSITE" id="PS50005">
    <property type="entry name" value="TPR"/>
    <property type="match status" value="1"/>
</dbReference>
<dbReference type="SUPFAM" id="SSF48452">
    <property type="entry name" value="TPR-like"/>
    <property type="match status" value="1"/>
</dbReference>
<sequence>MAALVSLRPGEAAMDPARPAGAPEGPPDPGTAHSLPELIGCLRALKIWAGDPSYDTITRRVNARWRAAGRPDHELARRGTVVDCFKGNRRRINTDLVLAVVEALHDETGYLAHWRQALRVSLAETTAAAQVRVLDHLPDDVAAFTGRQAELAQLRRLATVPVDTAAGSGRGPVVCVLAGMAGIGKTQLAVHLGHLLVAEGGIDTTFFVDLRGFHADPGQPPAEPAAVLDGFLRLLGVSGHEIPRGLAARTELFRAHLADRRALVVLDNAASADQVRPLLPAGTGTLTLITSRRRIADLEPEAHLEPDAHLDLGLFTAAEAEQLLVRSVPGISVGADPSARQRVAQRCGHLPLALSVVAGQMAARPGWTVTDHADRLDERHRHRRLDTGVEIALHLSYQNLSEPRQALLRRMAGHPGPDLDVHACAALLDADPQSTAGHLRQLGAEYLVQQPAAGRYVLHDLVRAYAGDRAREEDRPADRRAALTRLFDHYLYSAAAAMDALYPAERHRRPTLPPRPPGDPRLDDPKTALLWLDAQRATLVAVCQYTARNGWPEHAVWLAGLLYSYLDNGGYPADGLTVHAEAREAARLLGDGAAEATALTNLAVGHWQQGRFADAIEQLERALPLFRRAEDIRGEARVLGNLGVVHSTSRQYEMSATYHRQALERFVQIEDRVGEANTLTNLSEVSLRLDRPEAAIAQLQRALTVFRELGHGGGEATALNNLGDAYVLLGRYADAVGHYDQALTLFREVGERYGETCVLNGLGEALSGLGHRDAAIARHTEALALATAIGRLEQQARARTGLDRLTEPPQ</sequence>
<organism evidence="1 2">
    <name type="scientific">Micromonospora endophytica</name>
    <dbReference type="NCBI Taxonomy" id="515350"/>
    <lineage>
        <taxon>Bacteria</taxon>
        <taxon>Bacillati</taxon>
        <taxon>Actinomycetota</taxon>
        <taxon>Actinomycetes</taxon>
        <taxon>Micromonosporales</taxon>
        <taxon>Micromonosporaceae</taxon>
        <taxon>Micromonospora</taxon>
    </lineage>
</organism>
<dbReference type="Gene3D" id="1.25.40.10">
    <property type="entry name" value="Tetratricopeptide repeat domain"/>
    <property type="match status" value="1"/>
</dbReference>
<dbReference type="PRINTS" id="PR00364">
    <property type="entry name" value="DISEASERSIST"/>
</dbReference>
<dbReference type="PROSITE" id="PS50293">
    <property type="entry name" value="TPR_REGION"/>
    <property type="match status" value="1"/>
</dbReference>
<dbReference type="EMBL" id="POTX01000006">
    <property type="protein sequence ID" value="PZG00647.1"/>
    <property type="molecule type" value="Genomic_DNA"/>
</dbReference>
<accession>A0A2W2DU31</accession>
<dbReference type="Pfam" id="PF13424">
    <property type="entry name" value="TPR_12"/>
    <property type="match status" value="3"/>
</dbReference>
<dbReference type="InterPro" id="IPR019734">
    <property type="entry name" value="TPR_rpt"/>
</dbReference>
<reference evidence="1 2" key="1">
    <citation type="submission" date="2018-01" db="EMBL/GenBank/DDBJ databases">
        <title>Draft genome sequence of Jishengella endophytica.</title>
        <authorList>
            <person name="Sahin N."/>
            <person name="Ay H."/>
            <person name="Saygin H."/>
        </authorList>
    </citation>
    <scope>NUCLEOTIDE SEQUENCE [LARGE SCALE GENOMIC DNA]</scope>
    <source>
        <strain evidence="1 2">DSM 45430</strain>
    </source>
</reference>
<dbReference type="InterPro" id="IPR027417">
    <property type="entry name" value="P-loop_NTPase"/>
</dbReference>
<name>A0A2W2DU31_9ACTN</name>
<proteinExistence type="predicted"/>
<evidence type="ECO:0000313" key="1">
    <source>
        <dbReference type="EMBL" id="PZG00647.1"/>
    </source>
</evidence>
<dbReference type="PANTHER" id="PTHR47691:SF3">
    <property type="entry name" value="HTH-TYPE TRANSCRIPTIONAL REGULATOR RV0890C-RELATED"/>
    <property type="match status" value="1"/>
</dbReference>
<dbReference type="PANTHER" id="PTHR47691">
    <property type="entry name" value="REGULATOR-RELATED"/>
    <property type="match status" value="1"/>
</dbReference>
<dbReference type="AlphaFoldDB" id="A0A2W2DU31"/>
<dbReference type="Gene3D" id="3.40.50.300">
    <property type="entry name" value="P-loop containing nucleotide triphosphate hydrolases"/>
    <property type="match status" value="1"/>
</dbReference>
<gene>
    <name evidence="1" type="ORF">C1I93_01995</name>
</gene>